<accession>A0A9D4TZA3</accession>
<dbReference type="InterPro" id="IPR007434">
    <property type="entry name" value="FemAB-like"/>
</dbReference>
<evidence type="ECO:0008006" key="4">
    <source>
        <dbReference type="Google" id="ProtNLM"/>
    </source>
</evidence>
<dbReference type="Pfam" id="PF04339">
    <property type="entry name" value="FemAB_like"/>
    <property type="match status" value="2"/>
</dbReference>
<evidence type="ECO:0000256" key="1">
    <source>
        <dbReference type="SAM" id="MobiDB-lite"/>
    </source>
</evidence>
<comment type="caution">
    <text evidence="2">The sequence shown here is derived from an EMBL/GenBank/DDBJ whole genome shotgun (WGS) entry which is preliminary data.</text>
</comment>
<dbReference type="AlphaFoldDB" id="A0A9D4TZA3"/>
<dbReference type="PANTHER" id="PTHR47017:SF1">
    <property type="entry name" value="ACYL-COA"/>
    <property type="match status" value="1"/>
</dbReference>
<proteinExistence type="predicted"/>
<feature type="region of interest" description="Disordered" evidence="1">
    <location>
        <begin position="46"/>
        <end position="80"/>
    </location>
</feature>
<feature type="compositionally biased region" description="Low complexity" evidence="1">
    <location>
        <begin position="46"/>
        <end position="76"/>
    </location>
</feature>
<evidence type="ECO:0000313" key="3">
    <source>
        <dbReference type="Proteomes" id="UP001055712"/>
    </source>
</evidence>
<protein>
    <recommendedName>
        <fullName evidence="4">Acyl-CoA N-acyltransferase</fullName>
    </recommendedName>
</protein>
<name>A0A9D4TZA3_CHLVU</name>
<evidence type="ECO:0000313" key="2">
    <source>
        <dbReference type="EMBL" id="KAI3438089.1"/>
    </source>
</evidence>
<keyword evidence="3" id="KW-1185">Reference proteome</keyword>
<dbReference type="PROSITE" id="PS51257">
    <property type="entry name" value="PROKAR_LIPOPROTEIN"/>
    <property type="match status" value="1"/>
</dbReference>
<organism evidence="2 3">
    <name type="scientific">Chlorella vulgaris</name>
    <name type="common">Green alga</name>
    <dbReference type="NCBI Taxonomy" id="3077"/>
    <lineage>
        <taxon>Eukaryota</taxon>
        <taxon>Viridiplantae</taxon>
        <taxon>Chlorophyta</taxon>
        <taxon>core chlorophytes</taxon>
        <taxon>Trebouxiophyceae</taxon>
        <taxon>Chlorellales</taxon>
        <taxon>Chlorellaceae</taxon>
        <taxon>Chlorella clade</taxon>
        <taxon>Chlorella</taxon>
    </lineage>
</organism>
<gene>
    <name evidence="2" type="ORF">D9Q98_000531</name>
</gene>
<dbReference type="OrthoDB" id="1946at2759"/>
<dbReference type="Proteomes" id="UP001055712">
    <property type="component" value="Unassembled WGS sequence"/>
</dbReference>
<dbReference type="InterPro" id="IPR016181">
    <property type="entry name" value="Acyl_CoA_acyltransferase"/>
</dbReference>
<dbReference type="Gene3D" id="3.40.630.30">
    <property type="match status" value="1"/>
</dbReference>
<sequence length="515" mass="56547">MRVVSATSQPVVASCVQARAAPHGARRQALSSHKCGLSLDAPALRSASSSSRASSSSSEAIVEGSGAAADGSSAQQADEKPPLQLTISIASAMAHVGKDEWDVCAMGGDEVNPFLLYDFLSAMEDSKSAVREQGWQAQHVLVRNTSSGELLGCAPMYLKAHSYGEYIFDNSWGNAYQRMTGQNYYPKLLVGVPFTPVTGQRLLVKPGEQAGAVRRALADSLQQITDQFGVSSLHVNFVTPAEYQELGSRNGYLQRTGIQYHFYNSRNITASMMDSMTSSSDSGEFSGMLSGVGGTGQDSMYSSFDGDEASFLMNLRQSKRKSIRQERKKAKAEGLRFLRLTGADIKPHHWDAFYKFYRNTTDRKWGTPYLTKDFFHQLGERMGDKVLLVLAESAEGAAGHGKPIAGALNLIGSHALFGRNWGCLYGDRVPNLHFELCYYSALEFAIERGLQRVEAGAQGEHKLQRGYLPSFTHSVHYIPDPGFSGVVARYLHQERAEMDYTLEVLRREASPYKQP</sequence>
<dbReference type="SUPFAM" id="SSF55729">
    <property type="entry name" value="Acyl-CoA N-acyltransferases (Nat)"/>
    <property type="match status" value="1"/>
</dbReference>
<reference evidence="2" key="2">
    <citation type="submission" date="2020-11" db="EMBL/GenBank/DDBJ databases">
        <authorList>
            <person name="Cecchin M."/>
            <person name="Marcolungo L."/>
            <person name="Rossato M."/>
            <person name="Girolomoni L."/>
            <person name="Cosentino E."/>
            <person name="Cuine S."/>
            <person name="Li-Beisson Y."/>
            <person name="Delledonne M."/>
            <person name="Ballottari M."/>
        </authorList>
    </citation>
    <scope>NUCLEOTIDE SEQUENCE</scope>
    <source>
        <strain evidence="2">211/11P</strain>
        <tissue evidence="2">Whole cell</tissue>
    </source>
</reference>
<dbReference type="PANTHER" id="PTHR47017">
    <property type="entry name" value="ACYL-COA"/>
    <property type="match status" value="1"/>
</dbReference>
<dbReference type="EMBL" id="SIDB01000001">
    <property type="protein sequence ID" value="KAI3438089.1"/>
    <property type="molecule type" value="Genomic_DNA"/>
</dbReference>
<reference evidence="2" key="1">
    <citation type="journal article" date="2019" name="Plant J.">
        <title>Chlorella vulgaris genome assembly and annotation reveals the molecular basis for metabolic acclimation to high light conditions.</title>
        <authorList>
            <person name="Cecchin M."/>
            <person name="Marcolungo L."/>
            <person name="Rossato M."/>
            <person name="Girolomoni L."/>
            <person name="Cosentino E."/>
            <person name="Cuine S."/>
            <person name="Li-Beisson Y."/>
            <person name="Delledonne M."/>
            <person name="Ballottari M."/>
        </authorList>
    </citation>
    <scope>NUCLEOTIDE SEQUENCE</scope>
    <source>
        <strain evidence="2">211/11P</strain>
    </source>
</reference>